<keyword evidence="9 16" id="KW-0067">ATP-binding</keyword>
<dbReference type="SMART" id="SM00060">
    <property type="entry name" value="FN3"/>
    <property type="match status" value="5"/>
</dbReference>
<evidence type="ECO:0000256" key="5">
    <source>
        <dbReference type="ARBA" id="ARBA00022729"/>
    </source>
</evidence>
<evidence type="ECO:0000256" key="6">
    <source>
        <dbReference type="ARBA" id="ARBA00022737"/>
    </source>
</evidence>
<keyword evidence="13" id="KW-0675">Receptor</keyword>
<evidence type="ECO:0000256" key="2">
    <source>
        <dbReference type="ARBA" id="ARBA00011902"/>
    </source>
</evidence>
<keyword evidence="21" id="KW-1185">Reference proteome</keyword>
<dbReference type="SMART" id="SM00219">
    <property type="entry name" value="TyrKc"/>
    <property type="match status" value="1"/>
</dbReference>
<dbReference type="InterPro" id="IPR036116">
    <property type="entry name" value="FN3_sf"/>
</dbReference>
<dbReference type="PANTHER" id="PTHR24416:SF611">
    <property type="entry name" value="TYROSINE-PROTEIN KINASE TRANSMEMBRANE RECEPTOR ROR"/>
    <property type="match status" value="1"/>
</dbReference>
<dbReference type="AlphaFoldDB" id="A0A914ATL9"/>
<evidence type="ECO:0000256" key="9">
    <source>
        <dbReference type="ARBA" id="ARBA00022840"/>
    </source>
</evidence>
<feature type="binding site" evidence="16">
    <location>
        <position position="780"/>
    </location>
    <ligand>
        <name>ATP</name>
        <dbReference type="ChEBI" id="CHEBI:30616"/>
    </ligand>
</feature>
<dbReference type="GO" id="GO:0043235">
    <property type="term" value="C:receptor complex"/>
    <property type="evidence" value="ECO:0007669"/>
    <property type="project" value="TreeGrafter"/>
</dbReference>
<dbReference type="RefSeq" id="XP_038066681.1">
    <property type="nucleotide sequence ID" value="XM_038210753.1"/>
</dbReference>
<evidence type="ECO:0000256" key="8">
    <source>
        <dbReference type="ARBA" id="ARBA00022777"/>
    </source>
</evidence>
<dbReference type="Proteomes" id="UP000887568">
    <property type="component" value="Unplaced"/>
</dbReference>
<dbReference type="EnsemblMetazoa" id="XM_038210753.1">
    <property type="protein sequence ID" value="XP_038066681.1"/>
    <property type="gene ID" value="LOC119736741"/>
</dbReference>
<comment type="subcellular location">
    <subcellularLocation>
        <location evidence="1">Membrane</location>
        <topology evidence="1">Single-pass type I membrane protein</topology>
    </subcellularLocation>
</comment>
<dbReference type="InterPro" id="IPR020635">
    <property type="entry name" value="Tyr_kinase_cat_dom"/>
</dbReference>
<dbReference type="InterPro" id="IPR000719">
    <property type="entry name" value="Prot_kinase_dom"/>
</dbReference>
<dbReference type="GO" id="GO:0007169">
    <property type="term" value="P:cell surface receptor protein tyrosine kinase signaling pathway"/>
    <property type="evidence" value="ECO:0007669"/>
    <property type="project" value="TreeGrafter"/>
</dbReference>
<evidence type="ECO:0000256" key="13">
    <source>
        <dbReference type="ARBA" id="ARBA00023170"/>
    </source>
</evidence>
<keyword evidence="3" id="KW-0808">Transferase</keyword>
<keyword evidence="14" id="KW-0325">Glycoprotein</keyword>
<keyword evidence="12" id="KW-0829">Tyrosine-protein kinase</keyword>
<dbReference type="SUPFAM" id="SSF49265">
    <property type="entry name" value="Fibronectin type III"/>
    <property type="match status" value="3"/>
</dbReference>
<reference evidence="20" key="1">
    <citation type="submission" date="2022-11" db="UniProtKB">
        <authorList>
            <consortium name="EnsemblMetazoa"/>
        </authorList>
    </citation>
    <scope>IDENTIFICATION</scope>
</reference>
<dbReference type="Pfam" id="PF07714">
    <property type="entry name" value="PK_Tyr_Ser-Thr"/>
    <property type="match status" value="1"/>
</dbReference>
<dbReference type="Gene3D" id="3.30.200.20">
    <property type="entry name" value="Phosphorylase Kinase, domain 1"/>
    <property type="match status" value="1"/>
</dbReference>
<dbReference type="GO" id="GO:0005886">
    <property type="term" value="C:plasma membrane"/>
    <property type="evidence" value="ECO:0007669"/>
    <property type="project" value="TreeGrafter"/>
</dbReference>
<evidence type="ECO:0000256" key="11">
    <source>
        <dbReference type="ARBA" id="ARBA00023136"/>
    </source>
</evidence>
<feature type="domain" description="Fibronectin type-III" evidence="19">
    <location>
        <begin position="127"/>
        <end position="223"/>
    </location>
</feature>
<dbReference type="InterPro" id="IPR003961">
    <property type="entry name" value="FN3_dom"/>
</dbReference>
<dbReference type="InterPro" id="IPR001245">
    <property type="entry name" value="Ser-Thr/Tyr_kinase_cat_dom"/>
</dbReference>
<organism evidence="20 21">
    <name type="scientific">Patiria miniata</name>
    <name type="common">Bat star</name>
    <name type="synonym">Asterina miniata</name>
    <dbReference type="NCBI Taxonomy" id="46514"/>
    <lineage>
        <taxon>Eukaryota</taxon>
        <taxon>Metazoa</taxon>
        <taxon>Echinodermata</taxon>
        <taxon>Eleutherozoa</taxon>
        <taxon>Asterozoa</taxon>
        <taxon>Asteroidea</taxon>
        <taxon>Valvatacea</taxon>
        <taxon>Valvatida</taxon>
        <taxon>Asterinidae</taxon>
        <taxon>Patiria</taxon>
    </lineage>
</organism>
<dbReference type="FunFam" id="1.10.510.10:FF:000190">
    <property type="entry name" value="Proto-oncogene tyrosine-protein kinase receptor Ret"/>
    <property type="match status" value="1"/>
</dbReference>
<feature type="domain" description="Fibronectin type-III" evidence="19">
    <location>
        <begin position="227"/>
        <end position="318"/>
    </location>
</feature>
<dbReference type="PRINTS" id="PR00109">
    <property type="entry name" value="TYRKINASE"/>
</dbReference>
<feature type="domain" description="Protein kinase" evidence="18">
    <location>
        <begin position="749"/>
        <end position="1017"/>
    </location>
</feature>
<evidence type="ECO:0000256" key="7">
    <source>
        <dbReference type="ARBA" id="ARBA00022741"/>
    </source>
</evidence>
<feature type="domain" description="Fibronectin type-III" evidence="19">
    <location>
        <begin position="419"/>
        <end position="517"/>
    </location>
</feature>
<dbReference type="CDD" id="cd00063">
    <property type="entry name" value="FN3"/>
    <property type="match status" value="4"/>
</dbReference>
<dbReference type="PROSITE" id="PS00109">
    <property type="entry name" value="PROTEIN_KINASE_TYR"/>
    <property type="match status" value="1"/>
</dbReference>
<evidence type="ECO:0000313" key="21">
    <source>
        <dbReference type="Proteomes" id="UP000887568"/>
    </source>
</evidence>
<dbReference type="InterPro" id="IPR017441">
    <property type="entry name" value="Protein_kinase_ATP_BS"/>
</dbReference>
<dbReference type="InterPro" id="IPR008266">
    <property type="entry name" value="Tyr_kinase_AS"/>
</dbReference>
<feature type="domain" description="Fibronectin type-III" evidence="19">
    <location>
        <begin position="322"/>
        <end position="418"/>
    </location>
</feature>
<dbReference type="PROSITE" id="PS50011">
    <property type="entry name" value="PROTEIN_KINASE_DOM"/>
    <property type="match status" value="1"/>
</dbReference>
<dbReference type="GO" id="GO:0005524">
    <property type="term" value="F:ATP binding"/>
    <property type="evidence" value="ECO:0007669"/>
    <property type="project" value="UniProtKB-UniRule"/>
</dbReference>
<keyword evidence="6" id="KW-0677">Repeat</keyword>
<dbReference type="SUPFAM" id="SSF49785">
    <property type="entry name" value="Galactose-binding domain-like"/>
    <property type="match status" value="1"/>
</dbReference>
<evidence type="ECO:0000256" key="16">
    <source>
        <dbReference type="PROSITE-ProRule" id="PRU10141"/>
    </source>
</evidence>
<evidence type="ECO:0000313" key="20">
    <source>
        <dbReference type="EnsemblMetazoa" id="XP_038066681.1"/>
    </source>
</evidence>
<dbReference type="InterPro" id="IPR011009">
    <property type="entry name" value="Kinase-like_dom_sf"/>
</dbReference>
<evidence type="ECO:0000256" key="17">
    <source>
        <dbReference type="SAM" id="Phobius"/>
    </source>
</evidence>
<evidence type="ECO:0000256" key="12">
    <source>
        <dbReference type="ARBA" id="ARBA00023137"/>
    </source>
</evidence>
<dbReference type="CDD" id="cd00192">
    <property type="entry name" value="PTKc"/>
    <property type="match status" value="1"/>
</dbReference>
<dbReference type="PROSITE" id="PS00107">
    <property type="entry name" value="PROTEIN_KINASE_ATP"/>
    <property type="match status" value="1"/>
</dbReference>
<evidence type="ECO:0000256" key="15">
    <source>
        <dbReference type="ARBA" id="ARBA00051243"/>
    </source>
</evidence>
<dbReference type="Pfam" id="PF00041">
    <property type="entry name" value="fn3"/>
    <property type="match status" value="4"/>
</dbReference>
<evidence type="ECO:0000256" key="1">
    <source>
        <dbReference type="ARBA" id="ARBA00004479"/>
    </source>
</evidence>
<feature type="transmembrane region" description="Helical" evidence="17">
    <location>
        <begin position="664"/>
        <end position="687"/>
    </location>
</feature>
<keyword evidence="4 17" id="KW-0812">Transmembrane</keyword>
<sequence>MFLWACAILQRGLAVDLDLQDKTATQSSDYYAKDLSIDLVADRAIDGDTTTFSHTGGRLNGAVVQAGLDPSDFSQNTRIGTVTSFQATNGATIPFTSDPAISARYVSVELSGNCLHLAEVRISTNDIITSITPTNVDATSMTVSWSTVPCAIYYYMEYALTNRDNCESINQPTYISPCNMCQGNTVTINGLVPFSQYTVRVKAYVYGAYGPIKTVIFTTTSSAPTGPPTNVAPGSQAQRSLAFSWSLPACGSRGGVTGYDYRLSTSGAAPLTGQTTAGLSVTIDGLTPHTSYSFQVAARTNDGTGPYSVAVTSTTQEAAPTVPRNVRILSTDDMSVSLGWSEPVPANGLILHYNVRYWRKGDMQTMETDPIVIGLMHSVTGLEVDVPYMVVVRAVTSAGPGPWSEPIEAPTTIGVPGPVGNLNFTERTETSITLVWDPPLQPRRPIIGYVVDYRTLERPYRPDFTAEDTYETNEAQNSPFTKTNLEPGTKYEFRVLAKNEMFTGTEHRMLEVYTKPVTDPPAPPKPTTIQEKTTDMTVTISLAAPKSAVYIESYVIEVKKAGTLSVIKRDVLVTRRSEDQVDGYIAAKFPKTSLPAEFVVGDSMMYGGYRNAPLQRDAVYNIRVGSVTKGNEAVTTVTYSEPLTVIVQKPEDVTPSASGNGSTIVAVVASVIVFVLVIIIVIGSVVWRRRTRQHASNSSLVPRTMELVAKPTTYENDQPRAVNPDGDINEDVGLPTWARKLEIKSENLIIDDEILGRGNFGEVRAGGVRIGGQVTKAAIKTLKDSTSDAATDFKVELQTMVGIKPHPNIVRLLGACFHEGILYVALEFLPNGNLRDYLRSIRPMQKGAGHSTDGASPVTSSNLLKFGTDVAKGMDHLSKTGIIHRDLAARNILLAEDLTAKVSDFGLSRGENIYVQKSSTRIPVRWLAIESLTRRVYKSKSDVWSFGILLWEIATYGSTPYPGIESKSLAERLLDGYRMPKPDNCADEIYNLMLKCWHEVPSKRPTFKVLYQALEKMNSKSYENVVLSPTVYENFIIKHEFDDN</sequence>
<keyword evidence="7 16" id="KW-0547">Nucleotide-binding</keyword>
<dbReference type="EC" id="2.7.10.1" evidence="2"/>
<dbReference type="InterPro" id="IPR008979">
    <property type="entry name" value="Galactose-bd-like_sf"/>
</dbReference>
<dbReference type="InterPro" id="IPR013783">
    <property type="entry name" value="Ig-like_fold"/>
</dbReference>
<evidence type="ECO:0000259" key="18">
    <source>
        <dbReference type="PROSITE" id="PS50011"/>
    </source>
</evidence>
<protein>
    <recommendedName>
        <fullName evidence="2">receptor protein-tyrosine kinase</fullName>
        <ecNumber evidence="2">2.7.10.1</ecNumber>
    </recommendedName>
</protein>
<keyword evidence="11 17" id="KW-0472">Membrane</keyword>
<evidence type="ECO:0000256" key="10">
    <source>
        <dbReference type="ARBA" id="ARBA00022989"/>
    </source>
</evidence>
<keyword evidence="8" id="KW-0418">Kinase</keyword>
<comment type="catalytic activity">
    <reaction evidence="15">
        <text>L-tyrosyl-[protein] + ATP = O-phospho-L-tyrosyl-[protein] + ADP + H(+)</text>
        <dbReference type="Rhea" id="RHEA:10596"/>
        <dbReference type="Rhea" id="RHEA-COMP:10136"/>
        <dbReference type="Rhea" id="RHEA-COMP:20101"/>
        <dbReference type="ChEBI" id="CHEBI:15378"/>
        <dbReference type="ChEBI" id="CHEBI:30616"/>
        <dbReference type="ChEBI" id="CHEBI:46858"/>
        <dbReference type="ChEBI" id="CHEBI:61978"/>
        <dbReference type="ChEBI" id="CHEBI:456216"/>
        <dbReference type="EC" id="2.7.10.1"/>
    </reaction>
</comment>
<accession>A0A914ATL9</accession>
<dbReference type="GeneID" id="119736741"/>
<evidence type="ECO:0000259" key="19">
    <source>
        <dbReference type="PROSITE" id="PS50853"/>
    </source>
</evidence>
<dbReference type="InterPro" id="IPR050122">
    <property type="entry name" value="RTK"/>
</dbReference>
<evidence type="ECO:0000256" key="3">
    <source>
        <dbReference type="ARBA" id="ARBA00022679"/>
    </source>
</evidence>
<dbReference type="SUPFAM" id="SSF56112">
    <property type="entry name" value="Protein kinase-like (PK-like)"/>
    <property type="match status" value="1"/>
</dbReference>
<keyword evidence="5" id="KW-0732">Signal</keyword>
<dbReference type="PANTHER" id="PTHR24416">
    <property type="entry name" value="TYROSINE-PROTEIN KINASE RECEPTOR"/>
    <property type="match status" value="1"/>
</dbReference>
<dbReference type="PROSITE" id="PS50853">
    <property type="entry name" value="FN3"/>
    <property type="match status" value="4"/>
</dbReference>
<dbReference type="GO" id="GO:0004714">
    <property type="term" value="F:transmembrane receptor protein tyrosine kinase activity"/>
    <property type="evidence" value="ECO:0007669"/>
    <property type="project" value="UniProtKB-EC"/>
</dbReference>
<dbReference type="Gene3D" id="1.10.510.10">
    <property type="entry name" value="Transferase(Phosphotransferase) domain 1"/>
    <property type="match status" value="1"/>
</dbReference>
<dbReference type="PRINTS" id="PR00014">
    <property type="entry name" value="FNTYPEIII"/>
</dbReference>
<evidence type="ECO:0000256" key="14">
    <source>
        <dbReference type="ARBA" id="ARBA00023180"/>
    </source>
</evidence>
<name>A0A914ATL9_PATMI</name>
<dbReference type="Gene3D" id="2.60.40.10">
    <property type="entry name" value="Immunoglobulins"/>
    <property type="match status" value="4"/>
</dbReference>
<evidence type="ECO:0000256" key="4">
    <source>
        <dbReference type="ARBA" id="ARBA00022692"/>
    </source>
</evidence>
<proteinExistence type="predicted"/>
<dbReference type="OrthoDB" id="346907at2759"/>
<keyword evidence="10 17" id="KW-1133">Transmembrane helix</keyword>
<dbReference type="Gene3D" id="2.60.120.260">
    <property type="entry name" value="Galactose-binding domain-like"/>
    <property type="match status" value="1"/>
</dbReference>